<evidence type="ECO:0000313" key="4">
    <source>
        <dbReference type="Proteomes" id="UP000595942"/>
    </source>
</evidence>
<name>A0AB37HAK4_9STAP</name>
<dbReference type="InterPro" id="IPR049492">
    <property type="entry name" value="BD-FAE-like_dom"/>
</dbReference>
<accession>A0AB37HAK4</accession>
<keyword evidence="1 3" id="KW-0378">Hydrolase</keyword>
<protein>
    <submittedName>
        <fullName evidence="3">Alpha/beta hydrolase</fullName>
    </submittedName>
</protein>
<dbReference type="PANTHER" id="PTHR48081">
    <property type="entry name" value="AB HYDROLASE SUPERFAMILY PROTEIN C4A8.06C"/>
    <property type="match status" value="1"/>
</dbReference>
<evidence type="ECO:0000313" key="3">
    <source>
        <dbReference type="EMBL" id="QQS82099.1"/>
    </source>
</evidence>
<feature type="domain" description="BD-FAE-like" evidence="2">
    <location>
        <begin position="28"/>
        <end position="125"/>
    </location>
</feature>
<dbReference type="EMBL" id="CP068073">
    <property type="protein sequence ID" value="QQS82099.1"/>
    <property type="molecule type" value="Genomic_DNA"/>
</dbReference>
<dbReference type="AlphaFoldDB" id="A0AB37HAK4"/>
<dbReference type="GO" id="GO:0016787">
    <property type="term" value="F:hydrolase activity"/>
    <property type="evidence" value="ECO:0007669"/>
    <property type="project" value="UniProtKB-KW"/>
</dbReference>
<dbReference type="InterPro" id="IPR050300">
    <property type="entry name" value="GDXG_lipolytic_enzyme"/>
</dbReference>
<dbReference type="InterPro" id="IPR029058">
    <property type="entry name" value="AB_hydrolase_fold"/>
</dbReference>
<gene>
    <name evidence="3" type="ORF">I6J05_09230</name>
</gene>
<dbReference type="Gene3D" id="3.40.50.1820">
    <property type="entry name" value="alpha/beta hydrolase"/>
    <property type="match status" value="1"/>
</dbReference>
<reference evidence="3 4" key="1">
    <citation type="submission" date="2021-01" db="EMBL/GenBank/DDBJ databases">
        <title>FDA dAtabase for Regulatory Grade micrObial Sequences (FDA-ARGOS): Supporting development and validation of Infectious Disease Dx tests.</title>
        <authorList>
            <person name="Sproer C."/>
            <person name="Gronow S."/>
            <person name="Severitt S."/>
            <person name="Schroder I."/>
            <person name="Tallon L."/>
            <person name="Sadzewicz L."/>
            <person name="Zhao X."/>
            <person name="Boylan J."/>
            <person name="Ott S."/>
            <person name="Bowen H."/>
            <person name="Vavikolanu K."/>
            <person name="Mehta A."/>
            <person name="Aluvathingal J."/>
            <person name="Nadendla S."/>
            <person name="Lowell S."/>
            <person name="Myers T."/>
            <person name="Yan Y."/>
            <person name="Sichtig H."/>
        </authorList>
    </citation>
    <scope>NUCLEOTIDE SEQUENCE [LARGE SCALE GENOMIC DNA]</scope>
    <source>
        <strain evidence="3 4">FDAARGOS_1148</strain>
    </source>
</reference>
<sequence>MLCQNYQFRSATMMEELYYGDHEEQLIDIYPAPDTLAEHDDKWLVLIHGGYWRQQYDRSLNDKLIEMLTKEGYNVANVEYRRGEHAWPIPEEDTKKALQAFKSSRFVDNQEIILIGHSVGGQLVLNNADEADRVIAMAPVTDVPYTKEQGLGRNAVEEYFGDITGAALEAASPMSRLPLKTKTLIIQGFNDSGVKVESTLAYVSQNEENTIDLYAFAHLGHMQCLEPKGRHIDLMLEWIDHKDEEN</sequence>
<keyword evidence="4" id="KW-1185">Reference proteome</keyword>
<organism evidence="3 4">
    <name type="scientific">Staphylococcus condimenti</name>
    <dbReference type="NCBI Taxonomy" id="70255"/>
    <lineage>
        <taxon>Bacteria</taxon>
        <taxon>Bacillati</taxon>
        <taxon>Bacillota</taxon>
        <taxon>Bacilli</taxon>
        <taxon>Bacillales</taxon>
        <taxon>Staphylococcaceae</taxon>
        <taxon>Staphylococcus</taxon>
    </lineage>
</organism>
<dbReference type="Pfam" id="PF20434">
    <property type="entry name" value="BD-FAE"/>
    <property type="match status" value="1"/>
</dbReference>
<evidence type="ECO:0000256" key="1">
    <source>
        <dbReference type="ARBA" id="ARBA00022801"/>
    </source>
</evidence>
<dbReference type="SUPFAM" id="SSF53474">
    <property type="entry name" value="alpha/beta-Hydrolases"/>
    <property type="match status" value="1"/>
</dbReference>
<evidence type="ECO:0000259" key="2">
    <source>
        <dbReference type="Pfam" id="PF20434"/>
    </source>
</evidence>
<dbReference type="Proteomes" id="UP000595942">
    <property type="component" value="Chromosome"/>
</dbReference>
<proteinExistence type="predicted"/>